<feature type="transmembrane region" description="Helical" evidence="1">
    <location>
        <begin position="155"/>
        <end position="175"/>
    </location>
</feature>
<keyword evidence="1" id="KW-1133">Transmembrane helix</keyword>
<organism evidence="2 3">
    <name type="scientific">Nonomuraea rosea</name>
    <dbReference type="NCBI Taxonomy" id="638574"/>
    <lineage>
        <taxon>Bacteria</taxon>
        <taxon>Bacillati</taxon>
        <taxon>Actinomycetota</taxon>
        <taxon>Actinomycetes</taxon>
        <taxon>Streptosporangiales</taxon>
        <taxon>Streptosporangiaceae</taxon>
        <taxon>Nonomuraea</taxon>
    </lineage>
</organism>
<proteinExistence type="predicted"/>
<dbReference type="EMBL" id="BAABDQ010000018">
    <property type="protein sequence ID" value="GAA3579912.1"/>
    <property type="molecule type" value="Genomic_DNA"/>
</dbReference>
<evidence type="ECO:0000313" key="3">
    <source>
        <dbReference type="Proteomes" id="UP001500630"/>
    </source>
</evidence>
<dbReference type="Proteomes" id="UP001500630">
    <property type="component" value="Unassembled WGS sequence"/>
</dbReference>
<dbReference type="Pfam" id="PF06197">
    <property type="entry name" value="DUF998"/>
    <property type="match status" value="1"/>
</dbReference>
<keyword evidence="1" id="KW-0812">Transmembrane</keyword>
<dbReference type="InterPro" id="IPR009339">
    <property type="entry name" value="DUF998"/>
</dbReference>
<sequence length="219" mass="23398">MLWCGVVAGPLFVVAFLAQGAVRDHYDWLRHPVSSLALEEWGWIQTANFIVAGVLSLALAVGMRRVLKASPQRRGSLWGPILVGAWGVMLICAGVFTTDPVSGYPLGTPDLLAEYTSVHAALHDLLTLPGFVALPVASVVFAVRFARLRELGQAVWSGLAAAGFVVAQVLATTAFAQNAALVAYGGLFQRLAVTIGWAWLTLLALRLLLAERRSGVRVP</sequence>
<accession>A0ABP6YCC2</accession>
<feature type="transmembrane region" description="Helical" evidence="1">
    <location>
        <begin position="125"/>
        <end position="143"/>
    </location>
</feature>
<gene>
    <name evidence="2" type="ORF">GCM10022419_071740</name>
</gene>
<evidence type="ECO:0000256" key="1">
    <source>
        <dbReference type="SAM" id="Phobius"/>
    </source>
</evidence>
<feature type="transmembrane region" description="Helical" evidence="1">
    <location>
        <begin position="44"/>
        <end position="63"/>
    </location>
</feature>
<keyword evidence="1" id="KW-0472">Membrane</keyword>
<feature type="transmembrane region" description="Helical" evidence="1">
    <location>
        <begin position="75"/>
        <end position="96"/>
    </location>
</feature>
<reference evidence="3" key="1">
    <citation type="journal article" date="2019" name="Int. J. Syst. Evol. Microbiol.">
        <title>The Global Catalogue of Microorganisms (GCM) 10K type strain sequencing project: providing services to taxonomists for standard genome sequencing and annotation.</title>
        <authorList>
            <consortium name="The Broad Institute Genomics Platform"/>
            <consortium name="The Broad Institute Genome Sequencing Center for Infectious Disease"/>
            <person name="Wu L."/>
            <person name="Ma J."/>
        </authorList>
    </citation>
    <scope>NUCLEOTIDE SEQUENCE [LARGE SCALE GENOMIC DNA]</scope>
    <source>
        <strain evidence="3">JCM 17326</strain>
    </source>
</reference>
<feature type="transmembrane region" description="Helical" evidence="1">
    <location>
        <begin position="187"/>
        <end position="209"/>
    </location>
</feature>
<comment type="caution">
    <text evidence="2">The sequence shown here is derived from an EMBL/GenBank/DDBJ whole genome shotgun (WGS) entry which is preliminary data.</text>
</comment>
<keyword evidence="3" id="KW-1185">Reference proteome</keyword>
<evidence type="ECO:0000313" key="2">
    <source>
        <dbReference type="EMBL" id="GAA3579912.1"/>
    </source>
</evidence>
<protein>
    <submittedName>
        <fullName evidence="2">DUF998 domain-containing protein</fullName>
    </submittedName>
</protein>
<name>A0ABP6YCC2_9ACTN</name>